<dbReference type="PROSITE" id="PS00862">
    <property type="entry name" value="OX2_COVAL_FAD"/>
    <property type="match status" value="1"/>
</dbReference>
<dbReference type="Pfam" id="PF08031">
    <property type="entry name" value="BBE"/>
    <property type="match status" value="1"/>
</dbReference>
<evidence type="ECO:0000259" key="6">
    <source>
        <dbReference type="PROSITE" id="PS51387"/>
    </source>
</evidence>
<sequence length="452" mass="48227">MNTQLLTAFQQRITGKVILPEHQAYEAARHVFNQSGSPAVIVRAHTTLDIVETLRLAREQKLPLSLRSGGHGLSGHATNTGGIVLDLAAFNQVTILDPQKRLVRIGTGAHWGDVARILGEHHLAISSGDTKQVGVGGLTLGGGIGWLVRTTGLALDGLHAAEVVTADGRILRVNTKEHPELFWAIRGGGGNFGVVTTFDFVATPCTAVIGGAIHYEPTEAESVLSGWVEAMRSAPEELNSTLVLFSGFGSQVPPRISILLCYAGENEAAAHAAIEPLLHLGTVQAQDIHKKPYDAMLEDATALPPGLKLVGHNGFVKELTQDVLSTLAANYGRPGKPIAQIRYLGGAMARVAPQETAFVHRDSEALVIVPAFAPTTVPEEQAQQIRQAAWSPLAAFSHGAYLNFLSEASEASLAAVYPPETAARLAQIKAHYDPDNLFNQNQNSKPVEITLR</sequence>
<evidence type="ECO:0000256" key="5">
    <source>
        <dbReference type="ARBA" id="ARBA00023002"/>
    </source>
</evidence>
<dbReference type="PANTHER" id="PTHR42973">
    <property type="entry name" value="BINDING OXIDOREDUCTASE, PUTATIVE (AFU_ORTHOLOGUE AFUA_1G17690)-RELATED"/>
    <property type="match status" value="1"/>
</dbReference>
<keyword evidence="4" id="KW-0274">FAD</keyword>
<keyword evidence="3" id="KW-0285">Flavoprotein</keyword>
<dbReference type="InterPro" id="IPR006093">
    <property type="entry name" value="Oxy_OxRdtase_FAD_BS"/>
</dbReference>
<dbReference type="SUPFAM" id="SSF56176">
    <property type="entry name" value="FAD-binding/transporter-associated domain-like"/>
    <property type="match status" value="1"/>
</dbReference>
<evidence type="ECO:0000256" key="1">
    <source>
        <dbReference type="ARBA" id="ARBA00001974"/>
    </source>
</evidence>
<evidence type="ECO:0000313" key="7">
    <source>
        <dbReference type="EMBL" id="BBH88049.1"/>
    </source>
</evidence>
<dbReference type="Gene3D" id="3.30.43.10">
    <property type="entry name" value="Uridine Diphospho-n-acetylenolpyruvylglucosamine Reductase, domain 2"/>
    <property type="match status" value="1"/>
</dbReference>
<gene>
    <name evidence="7" type="ORF">KTC_28000</name>
</gene>
<dbReference type="InterPro" id="IPR016166">
    <property type="entry name" value="FAD-bd_PCMH"/>
</dbReference>
<dbReference type="AlphaFoldDB" id="A0A455SM24"/>
<keyword evidence="5" id="KW-0560">Oxidoreductase</keyword>
<dbReference type="PROSITE" id="PS51387">
    <property type="entry name" value="FAD_PCMH"/>
    <property type="match status" value="1"/>
</dbReference>
<reference evidence="7" key="1">
    <citation type="submission" date="2018-12" db="EMBL/GenBank/DDBJ databases">
        <title>Novel natural products biosynthetic potential of the class Ktedonobacteria.</title>
        <authorList>
            <person name="Zheng Y."/>
            <person name="Saitou A."/>
            <person name="Wang C.M."/>
            <person name="Toyoda A."/>
            <person name="Minakuchi Y."/>
            <person name="Sekiguchi Y."/>
            <person name="Ueda K."/>
            <person name="Takano H."/>
            <person name="Sakai Y."/>
            <person name="Yokota A."/>
            <person name="Yabe S."/>
        </authorList>
    </citation>
    <scope>NUCLEOTIDE SEQUENCE</scope>
    <source>
        <strain evidence="7">COM3</strain>
    </source>
</reference>
<dbReference type="InterPro" id="IPR036318">
    <property type="entry name" value="FAD-bd_PCMH-like_sf"/>
</dbReference>
<dbReference type="Pfam" id="PF01565">
    <property type="entry name" value="FAD_binding_4"/>
    <property type="match status" value="1"/>
</dbReference>
<dbReference type="InterPro" id="IPR050416">
    <property type="entry name" value="FAD-linked_Oxidoreductase"/>
</dbReference>
<accession>A0A455SM24</accession>
<dbReference type="GO" id="GO:0016491">
    <property type="term" value="F:oxidoreductase activity"/>
    <property type="evidence" value="ECO:0007669"/>
    <property type="project" value="UniProtKB-KW"/>
</dbReference>
<organism evidence="7">
    <name type="scientific">Thermosporothrix sp. COM3</name>
    <dbReference type="NCBI Taxonomy" id="2490863"/>
    <lineage>
        <taxon>Bacteria</taxon>
        <taxon>Bacillati</taxon>
        <taxon>Chloroflexota</taxon>
        <taxon>Ktedonobacteria</taxon>
        <taxon>Ktedonobacterales</taxon>
        <taxon>Thermosporotrichaceae</taxon>
        <taxon>Thermosporothrix</taxon>
    </lineage>
</organism>
<feature type="domain" description="FAD-binding PCMH-type" evidence="6">
    <location>
        <begin position="34"/>
        <end position="205"/>
    </location>
</feature>
<dbReference type="Gene3D" id="3.40.462.20">
    <property type="match status" value="1"/>
</dbReference>
<proteinExistence type="inferred from homology"/>
<evidence type="ECO:0000256" key="2">
    <source>
        <dbReference type="ARBA" id="ARBA00005466"/>
    </source>
</evidence>
<dbReference type="PANTHER" id="PTHR42973:SF39">
    <property type="entry name" value="FAD-BINDING PCMH-TYPE DOMAIN-CONTAINING PROTEIN"/>
    <property type="match status" value="1"/>
</dbReference>
<dbReference type="InterPro" id="IPR016169">
    <property type="entry name" value="FAD-bd_PCMH_sub2"/>
</dbReference>
<dbReference type="InterPro" id="IPR016167">
    <property type="entry name" value="FAD-bd_PCMH_sub1"/>
</dbReference>
<dbReference type="EMBL" id="AP019376">
    <property type="protein sequence ID" value="BBH88049.1"/>
    <property type="molecule type" value="Genomic_DNA"/>
</dbReference>
<dbReference type="InterPro" id="IPR012951">
    <property type="entry name" value="BBE"/>
</dbReference>
<protein>
    <submittedName>
        <fullName evidence="7">FAD-linked oxidase</fullName>
    </submittedName>
</protein>
<evidence type="ECO:0000256" key="3">
    <source>
        <dbReference type="ARBA" id="ARBA00022630"/>
    </source>
</evidence>
<evidence type="ECO:0000256" key="4">
    <source>
        <dbReference type="ARBA" id="ARBA00022827"/>
    </source>
</evidence>
<comment type="similarity">
    <text evidence="2">Belongs to the oxygen-dependent FAD-linked oxidoreductase family.</text>
</comment>
<name>A0A455SM24_9CHLR</name>
<comment type="cofactor">
    <cofactor evidence="1">
        <name>FAD</name>
        <dbReference type="ChEBI" id="CHEBI:57692"/>
    </cofactor>
</comment>
<dbReference type="InterPro" id="IPR006094">
    <property type="entry name" value="Oxid_FAD_bind_N"/>
</dbReference>
<dbReference type="GO" id="GO:0071949">
    <property type="term" value="F:FAD binding"/>
    <property type="evidence" value="ECO:0007669"/>
    <property type="project" value="InterPro"/>
</dbReference>
<dbReference type="Gene3D" id="3.30.465.10">
    <property type="match status" value="1"/>
</dbReference>